<dbReference type="Gene3D" id="3.40.50.2000">
    <property type="entry name" value="Glycogen Phosphorylase B"/>
    <property type="match status" value="2"/>
</dbReference>
<dbReference type="EMBL" id="KN817556">
    <property type="protein sequence ID" value="KJA21667.1"/>
    <property type="molecule type" value="Genomic_DNA"/>
</dbReference>
<dbReference type="InterPro" id="IPR002213">
    <property type="entry name" value="UDP_glucos_trans"/>
</dbReference>
<protein>
    <submittedName>
        <fullName evidence="2">Glycosyltransferase family 1 protein</fullName>
    </submittedName>
</protein>
<evidence type="ECO:0000256" key="1">
    <source>
        <dbReference type="ARBA" id="ARBA00022679"/>
    </source>
</evidence>
<evidence type="ECO:0000313" key="3">
    <source>
        <dbReference type="Proteomes" id="UP000054270"/>
    </source>
</evidence>
<name>A0A0D2L4E5_HYPSF</name>
<dbReference type="GO" id="GO:0008194">
    <property type="term" value="F:UDP-glycosyltransferase activity"/>
    <property type="evidence" value="ECO:0007669"/>
    <property type="project" value="InterPro"/>
</dbReference>
<evidence type="ECO:0000313" key="2">
    <source>
        <dbReference type="EMBL" id="KJA21667.1"/>
    </source>
</evidence>
<sequence>MAVKDASHLLLAPFPAWGHIRPLCHLALRFLELDNKIMVTILIGPNFFAKARAEILANSSISLERNAHIRILTTFQSTDQDVFKLMGPLISTYSEAYKTLQAGQEVTCATTGVTYDAVKAPVAALLDFFLGPIVVATRALGGESIRIFAWATGAPAAITRMWGPEYLGGLGDFEAKVEAEAQRTGGVAADIGFTLFRETTGAIVQLPSLPPMYDHEFFPQGINVMQNIYQLLVGGHDAFKNSNGIVLSSSYASDRKAIEGIKTWFAETPKEVYGVGPLLPRTYWDIVPTDEGATDVRNFLNEMQARHGTKSVILVSFGTFFWPPVQEYVDEIIMNFIDKKFPFILCHPSSFSNIPQELSNLVKSSGIGIISSWVPQLYVLNHPATGWFLTHGGQGSVTEALGSGTPMICFPIDGDQPVLSVQAAHTLRVAFELVEVRTGHGLKPLHRLGGRKPEGTRTAVGCEIREVIDDMRGDAGKELRRNAEAVKTEMQKSWAEGGTAKKELTLLLEKMTVV</sequence>
<dbReference type="OMA" id="HARPLIT"/>
<dbReference type="PANTHER" id="PTHR48045">
    <property type="entry name" value="UDP-GLYCOSYLTRANSFERASE 72B1"/>
    <property type="match status" value="1"/>
</dbReference>
<accession>A0A0D2L4E5</accession>
<keyword evidence="1 2" id="KW-0808">Transferase</keyword>
<dbReference type="Pfam" id="PF00201">
    <property type="entry name" value="UDPGT"/>
    <property type="match status" value="1"/>
</dbReference>
<reference evidence="3" key="1">
    <citation type="submission" date="2014-04" db="EMBL/GenBank/DDBJ databases">
        <title>Evolutionary Origins and Diversification of the Mycorrhizal Mutualists.</title>
        <authorList>
            <consortium name="DOE Joint Genome Institute"/>
            <consortium name="Mycorrhizal Genomics Consortium"/>
            <person name="Kohler A."/>
            <person name="Kuo A."/>
            <person name="Nagy L.G."/>
            <person name="Floudas D."/>
            <person name="Copeland A."/>
            <person name="Barry K.W."/>
            <person name="Cichocki N."/>
            <person name="Veneault-Fourrey C."/>
            <person name="LaButti K."/>
            <person name="Lindquist E.A."/>
            <person name="Lipzen A."/>
            <person name="Lundell T."/>
            <person name="Morin E."/>
            <person name="Murat C."/>
            <person name="Riley R."/>
            <person name="Ohm R."/>
            <person name="Sun H."/>
            <person name="Tunlid A."/>
            <person name="Henrissat B."/>
            <person name="Grigoriev I.V."/>
            <person name="Hibbett D.S."/>
            <person name="Martin F."/>
        </authorList>
    </citation>
    <scope>NUCLEOTIDE SEQUENCE [LARGE SCALE GENOMIC DNA]</scope>
    <source>
        <strain evidence="3">FD-334 SS-4</strain>
    </source>
</reference>
<dbReference type="SUPFAM" id="SSF53756">
    <property type="entry name" value="UDP-Glycosyltransferase/glycogen phosphorylase"/>
    <property type="match status" value="1"/>
</dbReference>
<keyword evidence="3" id="KW-1185">Reference proteome</keyword>
<organism evidence="2 3">
    <name type="scientific">Hypholoma sublateritium (strain FD-334 SS-4)</name>
    <dbReference type="NCBI Taxonomy" id="945553"/>
    <lineage>
        <taxon>Eukaryota</taxon>
        <taxon>Fungi</taxon>
        <taxon>Dikarya</taxon>
        <taxon>Basidiomycota</taxon>
        <taxon>Agaricomycotina</taxon>
        <taxon>Agaricomycetes</taxon>
        <taxon>Agaricomycetidae</taxon>
        <taxon>Agaricales</taxon>
        <taxon>Agaricineae</taxon>
        <taxon>Strophariaceae</taxon>
        <taxon>Hypholoma</taxon>
    </lineage>
</organism>
<dbReference type="PANTHER" id="PTHR48045:SF34">
    <property type="entry name" value="ISOFLAVONE 7-O-GLUCOSYLTRANSFERASE 1-LIKE"/>
    <property type="match status" value="1"/>
</dbReference>
<dbReference type="Proteomes" id="UP000054270">
    <property type="component" value="Unassembled WGS sequence"/>
</dbReference>
<gene>
    <name evidence="2" type="ORF">HYPSUDRAFT_67596</name>
</gene>
<dbReference type="OrthoDB" id="5835829at2759"/>
<dbReference type="AlphaFoldDB" id="A0A0D2L4E5"/>
<dbReference type="STRING" id="945553.A0A0D2L4E5"/>
<proteinExistence type="predicted"/>
<dbReference type="CDD" id="cd03784">
    <property type="entry name" value="GT1_Gtf-like"/>
    <property type="match status" value="1"/>
</dbReference>